<dbReference type="AlphaFoldDB" id="A0A2U3ALD2"/>
<proteinExistence type="predicted"/>
<dbReference type="PROSITE" id="PS00041">
    <property type="entry name" value="HTH_ARAC_FAMILY_1"/>
    <property type="match status" value="1"/>
</dbReference>
<evidence type="ECO:0000256" key="1">
    <source>
        <dbReference type="ARBA" id="ARBA00023015"/>
    </source>
</evidence>
<evidence type="ECO:0000313" key="5">
    <source>
        <dbReference type="EMBL" id="PWI25348.1"/>
    </source>
</evidence>
<dbReference type="InterPro" id="IPR018060">
    <property type="entry name" value="HTH_AraC"/>
</dbReference>
<dbReference type="Gene3D" id="2.60.120.10">
    <property type="entry name" value="Jelly Rolls"/>
    <property type="match status" value="1"/>
</dbReference>
<dbReference type="PRINTS" id="PR00032">
    <property type="entry name" value="HTHARAC"/>
</dbReference>
<dbReference type="SUPFAM" id="SSF46689">
    <property type="entry name" value="Homeodomain-like"/>
    <property type="match status" value="2"/>
</dbReference>
<evidence type="ECO:0000259" key="4">
    <source>
        <dbReference type="PROSITE" id="PS01124"/>
    </source>
</evidence>
<dbReference type="InterPro" id="IPR014710">
    <property type="entry name" value="RmlC-like_jellyroll"/>
</dbReference>
<dbReference type="Proteomes" id="UP000245938">
    <property type="component" value="Unassembled WGS sequence"/>
</dbReference>
<dbReference type="GO" id="GO:0003700">
    <property type="term" value="F:DNA-binding transcription factor activity"/>
    <property type="evidence" value="ECO:0007669"/>
    <property type="project" value="InterPro"/>
</dbReference>
<dbReference type="SMART" id="SM00342">
    <property type="entry name" value="HTH_ARAC"/>
    <property type="match status" value="1"/>
</dbReference>
<name>A0A2U3ALD2_9BACL</name>
<dbReference type="RefSeq" id="WP_109305977.1">
    <property type="nucleotide sequence ID" value="NZ_BJUF01000028.1"/>
</dbReference>
<keyword evidence="2" id="KW-0238">DNA-binding</keyword>
<dbReference type="PROSITE" id="PS01124">
    <property type="entry name" value="HTH_ARAC_FAMILY_2"/>
    <property type="match status" value="1"/>
</dbReference>
<reference evidence="5 6" key="1">
    <citation type="submission" date="2018-05" db="EMBL/GenBank/DDBJ databases">
        <title>Kurthia sibirica genome sequence.</title>
        <authorList>
            <person name="Maclea K.S."/>
            <person name="Goen A.E."/>
        </authorList>
    </citation>
    <scope>NUCLEOTIDE SEQUENCE [LARGE SCALE GENOMIC DNA]</scope>
    <source>
        <strain evidence="5 6">ATCC 49154</strain>
    </source>
</reference>
<feature type="domain" description="HTH araC/xylS-type" evidence="4">
    <location>
        <begin position="169"/>
        <end position="267"/>
    </location>
</feature>
<comment type="caution">
    <text evidence="5">The sequence shown here is derived from an EMBL/GenBank/DDBJ whole genome shotgun (WGS) entry which is preliminary data.</text>
</comment>
<dbReference type="InterPro" id="IPR018062">
    <property type="entry name" value="HTH_AraC-typ_CS"/>
</dbReference>
<dbReference type="Gene3D" id="1.10.10.60">
    <property type="entry name" value="Homeodomain-like"/>
    <property type="match status" value="2"/>
</dbReference>
<protein>
    <recommendedName>
        <fullName evidence="4">HTH araC/xylS-type domain-containing protein</fullName>
    </recommendedName>
</protein>
<keyword evidence="1" id="KW-0805">Transcription regulation</keyword>
<dbReference type="PANTHER" id="PTHR43280">
    <property type="entry name" value="ARAC-FAMILY TRANSCRIPTIONAL REGULATOR"/>
    <property type="match status" value="1"/>
</dbReference>
<dbReference type="InterPro" id="IPR009057">
    <property type="entry name" value="Homeodomain-like_sf"/>
</dbReference>
<dbReference type="Pfam" id="PF12833">
    <property type="entry name" value="HTH_18"/>
    <property type="match status" value="1"/>
</dbReference>
<dbReference type="EMBL" id="QFVR01000009">
    <property type="protein sequence ID" value="PWI25348.1"/>
    <property type="molecule type" value="Genomic_DNA"/>
</dbReference>
<sequence>MDTTMIDITSYFANASISLSNIFTDEASVQATFTHIHTQSSALIFPLEGNAWIHAGQERFFMTPGRILHISKEHMLHLENCGNGDFKYAVVQYTIDEQVSTEKVYHRTFLLRISDSNLYRQPIDQLIAVQALPGAMAALNRRALFYQLLQYCVEGARDQQLQATVETMDLIIKYIQENYTDKINVTKIAHKYNLERRRLAYLFEKHTGLSPNTYITEYRISKAKILLERAELSIAEVAERVGYDDCFYFSRVFKKQTGQSPSIYRRKQQISWANN</sequence>
<dbReference type="InterPro" id="IPR037923">
    <property type="entry name" value="HTH-like"/>
</dbReference>
<dbReference type="PANTHER" id="PTHR43280:SF28">
    <property type="entry name" value="HTH-TYPE TRANSCRIPTIONAL ACTIVATOR RHAS"/>
    <property type="match status" value="1"/>
</dbReference>
<evidence type="ECO:0000256" key="2">
    <source>
        <dbReference type="ARBA" id="ARBA00023125"/>
    </source>
</evidence>
<keyword evidence="3" id="KW-0804">Transcription</keyword>
<evidence type="ECO:0000256" key="3">
    <source>
        <dbReference type="ARBA" id="ARBA00023163"/>
    </source>
</evidence>
<dbReference type="SUPFAM" id="SSF51215">
    <property type="entry name" value="Regulatory protein AraC"/>
    <property type="match status" value="1"/>
</dbReference>
<dbReference type="CDD" id="cd02208">
    <property type="entry name" value="cupin_RmlC-like"/>
    <property type="match status" value="1"/>
</dbReference>
<accession>A0A2U3ALD2</accession>
<dbReference type="GO" id="GO:0043565">
    <property type="term" value="F:sequence-specific DNA binding"/>
    <property type="evidence" value="ECO:0007669"/>
    <property type="project" value="InterPro"/>
</dbReference>
<evidence type="ECO:0000313" key="6">
    <source>
        <dbReference type="Proteomes" id="UP000245938"/>
    </source>
</evidence>
<organism evidence="5 6">
    <name type="scientific">Kurthia sibirica</name>
    <dbReference type="NCBI Taxonomy" id="202750"/>
    <lineage>
        <taxon>Bacteria</taxon>
        <taxon>Bacillati</taxon>
        <taxon>Bacillota</taxon>
        <taxon>Bacilli</taxon>
        <taxon>Bacillales</taxon>
        <taxon>Caryophanaceae</taxon>
        <taxon>Kurthia</taxon>
    </lineage>
</organism>
<keyword evidence="6" id="KW-1185">Reference proteome</keyword>
<gene>
    <name evidence="5" type="ORF">DEX24_08380</name>
</gene>
<dbReference type="InterPro" id="IPR020449">
    <property type="entry name" value="Tscrpt_reg_AraC-type_HTH"/>
</dbReference>
<dbReference type="OrthoDB" id="9807321at2"/>